<feature type="transmembrane region" description="Helical" evidence="2">
    <location>
        <begin position="411"/>
        <end position="435"/>
    </location>
</feature>
<proteinExistence type="predicted"/>
<evidence type="ECO:0000256" key="1">
    <source>
        <dbReference type="SAM" id="MobiDB-lite"/>
    </source>
</evidence>
<gene>
    <name evidence="3" type="ORF">TRAES_3BF098800060CFD_c1</name>
</gene>
<feature type="compositionally biased region" description="Basic and acidic residues" evidence="1">
    <location>
        <begin position="1"/>
        <end position="10"/>
    </location>
</feature>
<evidence type="ECO:0000256" key="2">
    <source>
        <dbReference type="SAM" id="Phobius"/>
    </source>
</evidence>
<feature type="transmembrane region" description="Helical" evidence="2">
    <location>
        <begin position="385"/>
        <end position="405"/>
    </location>
</feature>
<feature type="compositionally biased region" description="Low complexity" evidence="1">
    <location>
        <begin position="87"/>
        <end position="102"/>
    </location>
</feature>
<protein>
    <submittedName>
        <fullName evidence="3">Uncharacterized protein</fullName>
    </submittedName>
</protein>
<keyword evidence="2" id="KW-0472">Membrane</keyword>
<keyword evidence="2" id="KW-1133">Transmembrane helix</keyword>
<dbReference type="AlphaFoldDB" id="A0A077RXZ1"/>
<feature type="region of interest" description="Disordered" evidence="1">
    <location>
        <begin position="1"/>
        <end position="193"/>
    </location>
</feature>
<accession>A0A077RXZ1</accession>
<name>A0A077RXZ1_WHEAT</name>
<feature type="compositionally biased region" description="Polar residues" evidence="1">
    <location>
        <begin position="58"/>
        <end position="68"/>
    </location>
</feature>
<feature type="compositionally biased region" description="Pro residues" evidence="1">
    <location>
        <begin position="43"/>
        <end position="52"/>
    </location>
</feature>
<dbReference type="HOGENOM" id="CLU_571632_0_0_1"/>
<reference evidence="3" key="1">
    <citation type="journal article" date="2014" name="Science">
        <title>Structural and functional partitioning of bread wheat chromosome 3B.</title>
        <authorList>
            <person name="Choulet F."/>
            <person name="Alberti A."/>
            <person name="Theil S."/>
            <person name="Glover N."/>
            <person name="Barbe V."/>
            <person name="Daron J."/>
            <person name="Pingault L."/>
            <person name="Sourdille P."/>
            <person name="Couloux A."/>
            <person name="Paux E."/>
            <person name="Leroy P."/>
            <person name="Mangenot S."/>
            <person name="Guilhot N."/>
            <person name="Le Gouis J."/>
            <person name="Balfourier F."/>
            <person name="Alaux M."/>
            <person name="Jamilloux V."/>
            <person name="Poulain J."/>
            <person name="Durand C."/>
            <person name="Bellec A."/>
            <person name="Gaspin C."/>
            <person name="Safar J."/>
            <person name="Dolezel J."/>
            <person name="Rogers J."/>
            <person name="Vandepoele K."/>
            <person name="Aury J.M."/>
            <person name="Mayer K."/>
            <person name="Berges H."/>
            <person name="Quesneville H."/>
            <person name="Wincker P."/>
            <person name="Feuillet C."/>
        </authorList>
    </citation>
    <scope>NUCLEOTIDE SEQUENCE</scope>
</reference>
<sequence length="478" mass="49015">MDSDADESKPLLHRSPASTSPTRDGPSGNDDLSGDRTRRYSPPRSPSPPTPSPLAKGRSTSPSSTSPLAKNPMASDADKPSNGNSTRGAASPRRSPTPSSSADIGKQGHEPQPAPKAEEEAAADSRSKNHKEERDKASPGEEKEKTAEAPAALSEKEKAAAAPAVLSEKGKAAAAPAAPSEKEKAAAAPAALSEKEKAASARKKAEIAGCFPSPFPGGQSVSNGVNHVVDVDGPSVDNSEAEGRDLTALIRRAEELSHYFVGHHILADPSAEVTVALRTFAAAADATTAAARWLEEAAAALDKVSTNPELDVVFASAAKLLALEAAGALAAHRRGQEPGVSGSAAPAAGQAPVSGTSNELLWAAVGGSLGLLPYLHDLVPKDSHLVVAGLFGAVFCAASIGATMTVRDVHYATIVGAFSFTAFSVLVVAFLSFALAQGNIWLTCACTAIPSRGFLDEQEVSPFVLVFIVNGAMEGHHL</sequence>
<evidence type="ECO:0000313" key="3">
    <source>
        <dbReference type="EMBL" id="CDM85293.1"/>
    </source>
</evidence>
<organism evidence="3">
    <name type="scientific">Triticum aestivum</name>
    <name type="common">Wheat</name>
    <dbReference type="NCBI Taxonomy" id="4565"/>
    <lineage>
        <taxon>Eukaryota</taxon>
        <taxon>Viridiplantae</taxon>
        <taxon>Streptophyta</taxon>
        <taxon>Embryophyta</taxon>
        <taxon>Tracheophyta</taxon>
        <taxon>Spermatophyta</taxon>
        <taxon>Magnoliopsida</taxon>
        <taxon>Liliopsida</taxon>
        <taxon>Poales</taxon>
        <taxon>Poaceae</taxon>
        <taxon>BOP clade</taxon>
        <taxon>Pooideae</taxon>
        <taxon>Triticodae</taxon>
        <taxon>Triticeae</taxon>
        <taxon>Triticinae</taxon>
        <taxon>Triticum</taxon>
    </lineage>
</organism>
<feature type="compositionally biased region" description="Low complexity" evidence="1">
    <location>
        <begin position="160"/>
        <end position="179"/>
    </location>
</feature>
<keyword evidence="2" id="KW-0812">Transmembrane</keyword>
<dbReference type="EMBL" id="HG670306">
    <property type="protein sequence ID" value="CDM85293.1"/>
    <property type="molecule type" value="Genomic_DNA"/>
</dbReference>
<feature type="compositionally biased region" description="Basic and acidic residues" evidence="1">
    <location>
        <begin position="116"/>
        <end position="147"/>
    </location>
</feature>